<sequence length="151" mass="16928">MNHLKAFFIKFAVTFSILFLILGIYYQAFIGDVLAISFILSFVTYILGDLVILPKLGHLSAVFSDFGLAYIGIVTLGAAFIERPLIFGAVSFFAALAITVSEGFFHRYMTKSILPEMEQGQLMVEPRINFITEFAEELDVNSEVPKNKEEK</sequence>
<dbReference type="Proteomes" id="UP001230005">
    <property type="component" value="Unassembled WGS sequence"/>
</dbReference>
<dbReference type="RefSeq" id="WP_307322186.1">
    <property type="nucleotide sequence ID" value="NZ_JAUSUG010000002.1"/>
</dbReference>
<organism evidence="2 3">
    <name type="scientific">Evansella vedderi</name>
    <dbReference type="NCBI Taxonomy" id="38282"/>
    <lineage>
        <taxon>Bacteria</taxon>
        <taxon>Bacillati</taxon>
        <taxon>Bacillota</taxon>
        <taxon>Bacilli</taxon>
        <taxon>Bacillales</taxon>
        <taxon>Bacillaceae</taxon>
        <taxon>Evansella</taxon>
    </lineage>
</organism>
<keyword evidence="1" id="KW-0812">Transmembrane</keyword>
<feature type="transmembrane region" description="Helical" evidence="1">
    <location>
        <begin position="33"/>
        <end position="52"/>
    </location>
</feature>
<keyword evidence="1" id="KW-0472">Membrane</keyword>
<feature type="transmembrane region" description="Helical" evidence="1">
    <location>
        <begin position="59"/>
        <end position="80"/>
    </location>
</feature>
<feature type="transmembrane region" description="Helical" evidence="1">
    <location>
        <begin position="86"/>
        <end position="105"/>
    </location>
</feature>
<gene>
    <name evidence="2" type="ORF">J2S74_000855</name>
</gene>
<dbReference type="InterPro" id="IPR019649">
    <property type="entry name" value="DUF2512"/>
</dbReference>
<dbReference type="EMBL" id="JAUSUG010000002">
    <property type="protein sequence ID" value="MDQ0253483.1"/>
    <property type="molecule type" value="Genomic_DNA"/>
</dbReference>
<keyword evidence="1" id="KW-1133">Transmembrane helix</keyword>
<keyword evidence="3" id="KW-1185">Reference proteome</keyword>
<evidence type="ECO:0000313" key="2">
    <source>
        <dbReference type="EMBL" id="MDQ0253483.1"/>
    </source>
</evidence>
<dbReference type="Pfam" id="PF10710">
    <property type="entry name" value="DUF2512"/>
    <property type="match status" value="1"/>
</dbReference>
<proteinExistence type="predicted"/>
<feature type="transmembrane region" description="Helical" evidence="1">
    <location>
        <begin position="7"/>
        <end position="27"/>
    </location>
</feature>
<comment type="caution">
    <text evidence="2">The sequence shown here is derived from an EMBL/GenBank/DDBJ whole genome shotgun (WGS) entry which is preliminary data.</text>
</comment>
<accession>A0ABT9ZQH3</accession>
<evidence type="ECO:0000256" key="1">
    <source>
        <dbReference type="SAM" id="Phobius"/>
    </source>
</evidence>
<protein>
    <recommendedName>
        <fullName evidence="4">DUF2512 family protein</fullName>
    </recommendedName>
</protein>
<evidence type="ECO:0008006" key="4">
    <source>
        <dbReference type="Google" id="ProtNLM"/>
    </source>
</evidence>
<name>A0ABT9ZQH3_9BACI</name>
<evidence type="ECO:0000313" key="3">
    <source>
        <dbReference type="Proteomes" id="UP001230005"/>
    </source>
</evidence>
<reference evidence="2 3" key="1">
    <citation type="submission" date="2023-07" db="EMBL/GenBank/DDBJ databases">
        <title>Genomic Encyclopedia of Type Strains, Phase IV (KMG-IV): sequencing the most valuable type-strain genomes for metagenomic binning, comparative biology and taxonomic classification.</title>
        <authorList>
            <person name="Goeker M."/>
        </authorList>
    </citation>
    <scope>NUCLEOTIDE SEQUENCE [LARGE SCALE GENOMIC DNA]</scope>
    <source>
        <strain evidence="2 3">DSM 9768</strain>
    </source>
</reference>